<dbReference type="Proteomes" id="UP001516023">
    <property type="component" value="Unassembled WGS sequence"/>
</dbReference>
<protein>
    <submittedName>
        <fullName evidence="2">Uncharacterized protein</fullName>
    </submittedName>
</protein>
<comment type="caution">
    <text evidence="2">The sequence shown here is derived from an EMBL/GenBank/DDBJ whole genome shotgun (WGS) entry which is preliminary data.</text>
</comment>
<evidence type="ECO:0000313" key="3">
    <source>
        <dbReference type="Proteomes" id="UP001516023"/>
    </source>
</evidence>
<keyword evidence="3" id="KW-1185">Reference proteome</keyword>
<sequence length="464" mass="51598">MVDLREKKKAITIGVLTLLAAAVFSSISDELNSWMEDVDQVIGRRDLSISQGNVKRRPNARKGSTGQRQRKNALDPKTVVIKPFDNLSSLRRKSWKDATILDDGTYLLFQDEFRKGTYCETIINNKNRIKRLHYHAGSCKLFDGQFGNRLGTVYGMKMVANALHVPFHFTCEMNEGETANGAAFLMNLNSHSDALGPPPKNKNGEELTVEDVCQACGEKFCTWHSSSLALAGDAMISDWNNLADSSLVKISDHDDAVIHLRLGDALFAAYGRNEFKGVFPHATYIKLLKQAQKEMGTITSIGLLTAPFSGSFVRSSYDTHATLKSKTIAMDLLDAIQRAFPHAKVTLHNRPEETIVESLARIVHARKVAICGCSTFCPYPLLATKGIGFMYNQTTGQNLWVKNAAEQYKHFRLFDTPLLNGLVMENRKTGETLDLGVVAKWMRNQNPDIGNVDITGPPIFLDLK</sequence>
<feature type="region of interest" description="Disordered" evidence="1">
    <location>
        <begin position="52"/>
        <end position="72"/>
    </location>
</feature>
<organism evidence="2 3">
    <name type="scientific">Cyclotella cryptica</name>
    <dbReference type="NCBI Taxonomy" id="29204"/>
    <lineage>
        <taxon>Eukaryota</taxon>
        <taxon>Sar</taxon>
        <taxon>Stramenopiles</taxon>
        <taxon>Ochrophyta</taxon>
        <taxon>Bacillariophyta</taxon>
        <taxon>Coscinodiscophyceae</taxon>
        <taxon>Thalassiosirophycidae</taxon>
        <taxon>Stephanodiscales</taxon>
        <taxon>Stephanodiscaceae</taxon>
        <taxon>Cyclotella</taxon>
    </lineage>
</organism>
<accession>A0ABD3PIW6</accession>
<dbReference type="EMBL" id="JABMIG020000171">
    <property type="protein sequence ID" value="KAL3787639.1"/>
    <property type="molecule type" value="Genomic_DNA"/>
</dbReference>
<dbReference type="AlphaFoldDB" id="A0ABD3PIW6"/>
<reference evidence="2 3" key="1">
    <citation type="journal article" date="2020" name="G3 (Bethesda)">
        <title>Improved Reference Genome for Cyclotella cryptica CCMP332, a Model for Cell Wall Morphogenesis, Salinity Adaptation, and Lipid Production in Diatoms (Bacillariophyta).</title>
        <authorList>
            <person name="Roberts W.R."/>
            <person name="Downey K.M."/>
            <person name="Ruck E.C."/>
            <person name="Traller J.C."/>
            <person name="Alverson A.J."/>
        </authorList>
    </citation>
    <scope>NUCLEOTIDE SEQUENCE [LARGE SCALE GENOMIC DNA]</scope>
    <source>
        <strain evidence="2 3">CCMP332</strain>
    </source>
</reference>
<name>A0ABD3PIW6_9STRA</name>
<evidence type="ECO:0000256" key="1">
    <source>
        <dbReference type="SAM" id="MobiDB-lite"/>
    </source>
</evidence>
<proteinExistence type="predicted"/>
<evidence type="ECO:0000313" key="2">
    <source>
        <dbReference type="EMBL" id="KAL3787639.1"/>
    </source>
</evidence>
<gene>
    <name evidence="2" type="ORF">HJC23_011787</name>
</gene>